<protein>
    <submittedName>
        <fullName evidence="1">Uncharacterized protein</fullName>
    </submittedName>
</protein>
<dbReference type="Proteomes" id="UP000478052">
    <property type="component" value="Unassembled WGS sequence"/>
</dbReference>
<proteinExistence type="predicted"/>
<comment type="caution">
    <text evidence="1">The sequence shown here is derived from an EMBL/GenBank/DDBJ whole genome shotgun (WGS) entry which is preliminary data.</text>
</comment>
<dbReference type="AlphaFoldDB" id="A0A6G0YM82"/>
<organism evidence="1 2">
    <name type="scientific">Aphis craccivora</name>
    <name type="common">Cowpea aphid</name>
    <dbReference type="NCBI Taxonomy" id="307492"/>
    <lineage>
        <taxon>Eukaryota</taxon>
        <taxon>Metazoa</taxon>
        <taxon>Ecdysozoa</taxon>
        <taxon>Arthropoda</taxon>
        <taxon>Hexapoda</taxon>
        <taxon>Insecta</taxon>
        <taxon>Pterygota</taxon>
        <taxon>Neoptera</taxon>
        <taxon>Paraneoptera</taxon>
        <taxon>Hemiptera</taxon>
        <taxon>Sternorrhyncha</taxon>
        <taxon>Aphidomorpha</taxon>
        <taxon>Aphidoidea</taxon>
        <taxon>Aphididae</taxon>
        <taxon>Aphidini</taxon>
        <taxon>Aphis</taxon>
        <taxon>Aphis</taxon>
    </lineage>
</organism>
<keyword evidence="2" id="KW-1185">Reference proteome</keyword>
<gene>
    <name evidence="1" type="ORF">FWK35_00017618</name>
</gene>
<accession>A0A6G0YM82</accession>
<evidence type="ECO:0000313" key="1">
    <source>
        <dbReference type="EMBL" id="KAF0758358.1"/>
    </source>
</evidence>
<sequence length="114" mass="13441">MTGHETALTWPRQLEKAIRKDPEGEVEWKGSNVVNKYKNIYRFNEKVQKRQCYNLKKNKNFDQKKQLISTYVASVIGALQCLEQQLFYMMDQAEQSNTNSMIRVVGQLTNFIEF</sequence>
<evidence type="ECO:0000313" key="2">
    <source>
        <dbReference type="Proteomes" id="UP000478052"/>
    </source>
</evidence>
<reference evidence="1 2" key="1">
    <citation type="submission" date="2019-08" db="EMBL/GenBank/DDBJ databases">
        <title>Whole genome of Aphis craccivora.</title>
        <authorList>
            <person name="Voronova N.V."/>
            <person name="Shulinski R.S."/>
            <person name="Bandarenka Y.V."/>
            <person name="Zhorov D.G."/>
            <person name="Warner D."/>
        </authorList>
    </citation>
    <scope>NUCLEOTIDE SEQUENCE [LARGE SCALE GENOMIC DNA]</scope>
    <source>
        <strain evidence="1">180601</strain>
        <tissue evidence="1">Whole Body</tissue>
    </source>
</reference>
<dbReference type="EMBL" id="VUJU01003323">
    <property type="protein sequence ID" value="KAF0758358.1"/>
    <property type="molecule type" value="Genomic_DNA"/>
</dbReference>
<name>A0A6G0YM82_APHCR</name>